<reference evidence="1 2" key="1">
    <citation type="submission" date="2021-06" db="EMBL/GenBank/DDBJ databases">
        <authorList>
            <person name="Kallberg Y."/>
            <person name="Tangrot J."/>
            <person name="Rosling A."/>
        </authorList>
    </citation>
    <scope>NUCLEOTIDE SEQUENCE [LARGE SCALE GENOMIC DNA]</scope>
    <source>
        <strain evidence="1 2">120-4 pot B 10/14</strain>
    </source>
</reference>
<evidence type="ECO:0000313" key="1">
    <source>
        <dbReference type="EMBL" id="CAG8846997.1"/>
    </source>
</evidence>
<feature type="non-terminal residue" evidence="1">
    <location>
        <position position="112"/>
    </location>
</feature>
<keyword evidence="2" id="KW-1185">Reference proteome</keyword>
<name>A0ABN7X3Q2_GIGMA</name>
<comment type="caution">
    <text evidence="1">The sequence shown here is derived from an EMBL/GenBank/DDBJ whole genome shotgun (WGS) entry which is preliminary data.</text>
</comment>
<sequence>MDHTCKLNDPHDSSWHCESGNKLEGIVSERESEEFNQERKKIQNYPQRIQEEEVIYPEVDLSDKEKTPKVNAEPKNLVLNLIKNFCREVLVKAELEKRKDPTFGFYRGFMEM</sequence>
<organism evidence="1 2">
    <name type="scientific">Gigaspora margarita</name>
    <dbReference type="NCBI Taxonomy" id="4874"/>
    <lineage>
        <taxon>Eukaryota</taxon>
        <taxon>Fungi</taxon>
        <taxon>Fungi incertae sedis</taxon>
        <taxon>Mucoromycota</taxon>
        <taxon>Glomeromycotina</taxon>
        <taxon>Glomeromycetes</taxon>
        <taxon>Diversisporales</taxon>
        <taxon>Gigasporaceae</taxon>
        <taxon>Gigaspora</taxon>
    </lineage>
</organism>
<dbReference type="EMBL" id="CAJVQB010085801">
    <property type="protein sequence ID" value="CAG8846997.1"/>
    <property type="molecule type" value="Genomic_DNA"/>
</dbReference>
<evidence type="ECO:0000313" key="2">
    <source>
        <dbReference type="Proteomes" id="UP000789901"/>
    </source>
</evidence>
<accession>A0ABN7X3Q2</accession>
<proteinExistence type="predicted"/>
<gene>
    <name evidence="1" type="ORF">GMARGA_LOCUS38441</name>
</gene>
<dbReference type="Proteomes" id="UP000789901">
    <property type="component" value="Unassembled WGS sequence"/>
</dbReference>
<protein>
    <submittedName>
        <fullName evidence="1">809_t:CDS:1</fullName>
    </submittedName>
</protein>